<dbReference type="GO" id="GO:0004722">
    <property type="term" value="F:protein serine/threonine phosphatase activity"/>
    <property type="evidence" value="ECO:0007669"/>
    <property type="project" value="InterPro"/>
</dbReference>
<proteinExistence type="predicted"/>
<evidence type="ECO:0000259" key="2">
    <source>
        <dbReference type="PROSITE" id="PS51746"/>
    </source>
</evidence>
<feature type="domain" description="PPM-type phosphatase" evidence="2">
    <location>
        <begin position="6"/>
        <end position="239"/>
    </location>
</feature>
<reference evidence="3" key="1">
    <citation type="submission" date="2020-05" db="EMBL/GenBank/DDBJ databases">
        <authorList>
            <person name="Chiriac C."/>
            <person name="Salcher M."/>
            <person name="Ghai R."/>
            <person name="Kavagutti S V."/>
        </authorList>
    </citation>
    <scope>NUCLEOTIDE SEQUENCE</scope>
</reference>
<feature type="transmembrane region" description="Helical" evidence="1">
    <location>
        <begin position="322"/>
        <end position="342"/>
    </location>
</feature>
<dbReference type="Pfam" id="PF13672">
    <property type="entry name" value="PP2C_2"/>
    <property type="match status" value="1"/>
</dbReference>
<keyword evidence="1" id="KW-1133">Transmembrane helix</keyword>
<dbReference type="InterPro" id="IPR036457">
    <property type="entry name" value="PPM-type-like_dom_sf"/>
</dbReference>
<gene>
    <name evidence="3" type="ORF">UFOPK2001_00706</name>
</gene>
<dbReference type="InterPro" id="IPR001932">
    <property type="entry name" value="PPM-type_phosphatase-like_dom"/>
</dbReference>
<dbReference type="AlphaFoldDB" id="A0A6J6JB99"/>
<dbReference type="PANTHER" id="PTHR47992">
    <property type="entry name" value="PROTEIN PHOSPHATASE"/>
    <property type="match status" value="1"/>
</dbReference>
<organism evidence="3">
    <name type="scientific">freshwater metagenome</name>
    <dbReference type="NCBI Taxonomy" id="449393"/>
    <lineage>
        <taxon>unclassified sequences</taxon>
        <taxon>metagenomes</taxon>
        <taxon>ecological metagenomes</taxon>
    </lineage>
</organism>
<protein>
    <submittedName>
        <fullName evidence="3">Unannotated protein</fullName>
    </submittedName>
</protein>
<evidence type="ECO:0000256" key="1">
    <source>
        <dbReference type="SAM" id="Phobius"/>
    </source>
</evidence>
<accession>A0A6J6JB99</accession>
<dbReference type="SUPFAM" id="SSF81606">
    <property type="entry name" value="PP2C-like"/>
    <property type="match status" value="1"/>
</dbReference>
<dbReference type="Gene3D" id="3.60.40.10">
    <property type="entry name" value="PPM-type phosphatase domain"/>
    <property type="match status" value="1"/>
</dbReference>
<keyword evidence="1" id="KW-0472">Membrane</keyword>
<dbReference type="CDD" id="cd00143">
    <property type="entry name" value="PP2Cc"/>
    <property type="match status" value="1"/>
</dbReference>
<dbReference type="PROSITE" id="PS51746">
    <property type="entry name" value="PPM_2"/>
    <property type="match status" value="1"/>
</dbReference>
<dbReference type="InterPro" id="IPR015655">
    <property type="entry name" value="PP2C"/>
</dbReference>
<keyword evidence="1" id="KW-0812">Transmembrane</keyword>
<evidence type="ECO:0000313" key="3">
    <source>
        <dbReference type="EMBL" id="CAB4633854.1"/>
    </source>
</evidence>
<sequence length="419" mass="46277">MAIKTISYAASDIGRVRSSNQDSGYAGYNLFFVADGMGGHAGGDIASALVAQRVAQADAVYENAEKAGEVLKETIWQANHVLRDACQEHPELSGMGTTFSGMVIVGDKATIAHIGDSRIYRARNGEVKQITADHTFVQRLVDTGRITPEEALVHPRRSVLMRVLGDMEEFPEVDIETYDVLPGDRWMMCSDGLSGPVPESVMDRLMLSKIDSDEATELLVGEALEFGAPDNVTVVVVDIVNAKTQTDFTPSARFVGSGANDVVIADRKGSRILKILNPLNLPDIILRRTEDPTDYVPESDEYLEKILRETRTKIRWRHVRQWATVVLLTAAVLTGVLGIYNWSQDRYYIAEKDGYVTIYKGIRESLGPLKFSVVYKNTGLAMADLPEYQRYLVERSITATDLKDADRILKALSLAVGSK</sequence>
<dbReference type="SMART" id="SM00331">
    <property type="entry name" value="PP2C_SIG"/>
    <property type="match status" value="1"/>
</dbReference>
<dbReference type="SMART" id="SM00332">
    <property type="entry name" value="PP2Cc"/>
    <property type="match status" value="1"/>
</dbReference>
<dbReference type="EMBL" id="CAEZVN010000058">
    <property type="protein sequence ID" value="CAB4633854.1"/>
    <property type="molecule type" value="Genomic_DNA"/>
</dbReference>
<name>A0A6J6JB99_9ZZZZ</name>